<accession>A0ABW4AST9</accession>
<dbReference type="EMBL" id="JBHTMK010000076">
    <property type="protein sequence ID" value="MFD1373944.1"/>
    <property type="molecule type" value="Genomic_DNA"/>
</dbReference>
<comment type="caution">
    <text evidence="1">The sequence shown here is derived from an EMBL/GenBank/DDBJ whole genome shotgun (WGS) entry which is preliminary data.</text>
</comment>
<keyword evidence="2" id="KW-1185">Reference proteome</keyword>
<gene>
    <name evidence="1" type="ORF">ACFQ5G_52185</name>
</gene>
<name>A0ABW4AST9_9ACTN</name>
<reference evidence="2" key="1">
    <citation type="journal article" date="2019" name="Int. J. Syst. Evol. Microbiol.">
        <title>The Global Catalogue of Microorganisms (GCM) 10K type strain sequencing project: providing services to taxonomists for standard genome sequencing and annotation.</title>
        <authorList>
            <consortium name="The Broad Institute Genomics Platform"/>
            <consortium name="The Broad Institute Genome Sequencing Center for Infectious Disease"/>
            <person name="Wu L."/>
            <person name="Ma J."/>
        </authorList>
    </citation>
    <scope>NUCLEOTIDE SEQUENCE [LARGE SCALE GENOMIC DNA]</scope>
    <source>
        <strain evidence="2">CCM 7526</strain>
    </source>
</reference>
<dbReference type="RefSeq" id="WP_317794908.1">
    <property type="nucleotide sequence ID" value="NZ_AP028461.1"/>
</dbReference>
<evidence type="ECO:0000313" key="1">
    <source>
        <dbReference type="EMBL" id="MFD1373944.1"/>
    </source>
</evidence>
<evidence type="ECO:0000313" key="2">
    <source>
        <dbReference type="Proteomes" id="UP001597183"/>
    </source>
</evidence>
<sequence>MDDRPATAWPLRLLGELGTSYPWNTVFKDVPEAFRDVRAWAVETAS</sequence>
<proteinExistence type="predicted"/>
<protein>
    <submittedName>
        <fullName evidence="1">Uncharacterized protein</fullName>
    </submittedName>
</protein>
<dbReference type="Proteomes" id="UP001597183">
    <property type="component" value="Unassembled WGS sequence"/>
</dbReference>
<organism evidence="1 2">
    <name type="scientific">Actinoplanes sichuanensis</name>
    <dbReference type="NCBI Taxonomy" id="512349"/>
    <lineage>
        <taxon>Bacteria</taxon>
        <taxon>Bacillati</taxon>
        <taxon>Actinomycetota</taxon>
        <taxon>Actinomycetes</taxon>
        <taxon>Micromonosporales</taxon>
        <taxon>Micromonosporaceae</taxon>
        <taxon>Actinoplanes</taxon>
    </lineage>
</organism>